<dbReference type="AlphaFoldDB" id="A0A2P5FBN0"/>
<feature type="compositionally biased region" description="Pro residues" evidence="1">
    <location>
        <begin position="44"/>
        <end position="53"/>
    </location>
</feature>
<reference evidence="3" key="1">
    <citation type="submission" date="2016-06" db="EMBL/GenBank/DDBJ databases">
        <title>Parallel loss of symbiosis genes in relatives of nitrogen-fixing non-legume Parasponia.</title>
        <authorList>
            <person name="Van Velzen R."/>
            <person name="Holmer R."/>
            <person name="Bu F."/>
            <person name="Rutten L."/>
            <person name="Van Zeijl A."/>
            <person name="Liu W."/>
            <person name="Santuari L."/>
            <person name="Cao Q."/>
            <person name="Sharma T."/>
            <person name="Shen D."/>
            <person name="Roswanjaya Y."/>
            <person name="Wardhani T."/>
            <person name="Kalhor M.S."/>
            <person name="Jansen J."/>
            <person name="Van den Hoogen J."/>
            <person name="Gungor B."/>
            <person name="Hartog M."/>
            <person name="Hontelez J."/>
            <person name="Verver J."/>
            <person name="Yang W.-C."/>
            <person name="Schijlen E."/>
            <person name="Repin R."/>
            <person name="Schilthuizen M."/>
            <person name="Schranz E."/>
            <person name="Heidstra R."/>
            <person name="Miyata K."/>
            <person name="Fedorova E."/>
            <person name="Kohlen W."/>
            <person name="Bisseling T."/>
            <person name="Smit S."/>
            <person name="Geurts R."/>
        </authorList>
    </citation>
    <scope>NUCLEOTIDE SEQUENCE [LARGE SCALE GENOMIC DNA]</scope>
    <source>
        <strain evidence="3">cv. RG33-2</strain>
    </source>
</reference>
<dbReference type="InParanoid" id="A0A2P5FBN0"/>
<name>A0A2P5FBN0_TREOI</name>
<gene>
    <name evidence="2" type="ORF">TorRG33x02_090800</name>
</gene>
<evidence type="ECO:0000313" key="2">
    <source>
        <dbReference type="EMBL" id="PON95188.1"/>
    </source>
</evidence>
<evidence type="ECO:0000313" key="3">
    <source>
        <dbReference type="Proteomes" id="UP000237000"/>
    </source>
</evidence>
<dbReference type="OrthoDB" id="10377427at2759"/>
<organism evidence="2 3">
    <name type="scientific">Trema orientale</name>
    <name type="common">Charcoal tree</name>
    <name type="synonym">Celtis orientalis</name>
    <dbReference type="NCBI Taxonomy" id="63057"/>
    <lineage>
        <taxon>Eukaryota</taxon>
        <taxon>Viridiplantae</taxon>
        <taxon>Streptophyta</taxon>
        <taxon>Embryophyta</taxon>
        <taxon>Tracheophyta</taxon>
        <taxon>Spermatophyta</taxon>
        <taxon>Magnoliopsida</taxon>
        <taxon>eudicotyledons</taxon>
        <taxon>Gunneridae</taxon>
        <taxon>Pentapetalae</taxon>
        <taxon>rosids</taxon>
        <taxon>fabids</taxon>
        <taxon>Rosales</taxon>
        <taxon>Cannabaceae</taxon>
        <taxon>Trema</taxon>
    </lineage>
</organism>
<accession>A0A2P5FBN0</accession>
<dbReference type="EMBL" id="JXTC01000046">
    <property type="protein sequence ID" value="PON95188.1"/>
    <property type="molecule type" value="Genomic_DNA"/>
</dbReference>
<dbReference type="Proteomes" id="UP000237000">
    <property type="component" value="Unassembled WGS sequence"/>
</dbReference>
<comment type="caution">
    <text evidence="2">The sequence shown here is derived from an EMBL/GenBank/DDBJ whole genome shotgun (WGS) entry which is preliminary data.</text>
</comment>
<protein>
    <submittedName>
        <fullName evidence="2">Uncharacterized protein</fullName>
    </submittedName>
</protein>
<evidence type="ECO:0000256" key="1">
    <source>
        <dbReference type="SAM" id="MobiDB-lite"/>
    </source>
</evidence>
<sequence>MGIQGRSLKQGLGLAQVDLLHALNTPRETLHKPSQKHNSHVRPQPHPSAPSPPRSEADEAQVGLRQVTAVVGQVAVRVEAQRVIPDGGVAAEAGAAEQNAAAPGDEVASDCAIGNGDVGEIGGRNRVEADSFSCAGYDVREVRDVGLLEEPVLTAYYPIHFLRCSSEHLWLVQHLG</sequence>
<proteinExistence type="predicted"/>
<keyword evidence="3" id="KW-1185">Reference proteome</keyword>
<feature type="region of interest" description="Disordered" evidence="1">
    <location>
        <begin position="24"/>
        <end position="60"/>
    </location>
</feature>